<accession>A0A7C1GPY1</accession>
<sequence>MDLSRIRHDLHEIPEIGFNEFKTQAYIMSFLNQLSVPYEKVAGTGILAKWEKVEGPFVLFRADMDALPVFEETDVPFKSAHEGFMHACGHDVHMTILIGLIERIVTSDLDRNCLFLFQPAEEGGGGAAKCLSKLEQYEITEAWALHVNDEFPEGSVYTRAGVLFASAFETDCTFKGRSAHVAFYKRGRDAIEGAADFLQRVYSVDRGDSVLRFGLIQGGRVRNVVADSCTLSGTVRTKAFELSEEAIMELEELGRKVAAERNLDFSQEIGSKYPQVFVDESLYDKLCALVDVNPVEMKYVGEDFGVIALKYPSVLFWLGTGRGEQHGLHNSRFLPADSVIEKGVEILWKIASN</sequence>
<feature type="binding site" evidence="1">
    <location>
        <position position="122"/>
    </location>
    <ligand>
        <name>Mn(2+)</name>
        <dbReference type="ChEBI" id="CHEBI:29035"/>
        <label>2</label>
    </ligand>
</feature>
<protein>
    <submittedName>
        <fullName evidence="3">Amidohydrolase</fullName>
    </submittedName>
</protein>
<dbReference type="AlphaFoldDB" id="A0A7C1GPY1"/>
<proteinExistence type="predicted"/>
<dbReference type="Gene3D" id="3.40.630.10">
    <property type="entry name" value="Zn peptidases"/>
    <property type="match status" value="1"/>
</dbReference>
<dbReference type="GO" id="GO:0016787">
    <property type="term" value="F:hydrolase activity"/>
    <property type="evidence" value="ECO:0007669"/>
    <property type="project" value="InterPro"/>
</dbReference>
<reference evidence="3" key="1">
    <citation type="journal article" date="2020" name="mSystems">
        <title>Genome- and Community-Level Interaction Insights into Carbon Utilization and Element Cycling Functions of Hydrothermarchaeota in Hydrothermal Sediment.</title>
        <authorList>
            <person name="Zhou Z."/>
            <person name="Liu Y."/>
            <person name="Xu W."/>
            <person name="Pan J."/>
            <person name="Luo Z.H."/>
            <person name="Li M."/>
        </authorList>
    </citation>
    <scope>NUCLEOTIDE SEQUENCE [LARGE SCALE GENOMIC DNA]</scope>
    <source>
        <strain evidence="3">SpSt-1179</strain>
    </source>
</reference>
<comment type="cofactor">
    <cofactor evidence="1">
        <name>Mn(2+)</name>
        <dbReference type="ChEBI" id="CHEBI:29035"/>
    </cofactor>
    <text evidence="1">The Mn(2+) ion enhances activity.</text>
</comment>
<name>A0A7C1GPY1_9BACT</name>
<dbReference type="SUPFAM" id="SSF53187">
    <property type="entry name" value="Zn-dependent exopeptidases"/>
    <property type="match status" value="1"/>
</dbReference>
<keyword evidence="1" id="KW-0479">Metal-binding</keyword>
<dbReference type="PANTHER" id="PTHR11014">
    <property type="entry name" value="PEPTIDASE M20 FAMILY MEMBER"/>
    <property type="match status" value="1"/>
</dbReference>
<keyword evidence="1" id="KW-0464">Manganese</keyword>
<dbReference type="NCBIfam" id="TIGR01891">
    <property type="entry name" value="amidohydrolases"/>
    <property type="match status" value="1"/>
</dbReference>
<dbReference type="InterPro" id="IPR017439">
    <property type="entry name" value="Amidohydrolase"/>
</dbReference>
<dbReference type="Proteomes" id="UP000886198">
    <property type="component" value="Unassembled WGS sequence"/>
</dbReference>
<gene>
    <name evidence="3" type="ORF">ENN47_03040</name>
</gene>
<dbReference type="PIRSF" id="PIRSF005962">
    <property type="entry name" value="Pept_M20D_amidohydro"/>
    <property type="match status" value="1"/>
</dbReference>
<dbReference type="Pfam" id="PF07687">
    <property type="entry name" value="M20_dimer"/>
    <property type="match status" value="1"/>
</dbReference>
<feature type="binding site" evidence="1">
    <location>
        <position position="90"/>
    </location>
    <ligand>
        <name>Mn(2+)</name>
        <dbReference type="ChEBI" id="CHEBI:29035"/>
        <label>2</label>
    </ligand>
</feature>
<organism evidence="3">
    <name type="scientific">Mesotoga infera</name>
    <dbReference type="NCBI Taxonomy" id="1236046"/>
    <lineage>
        <taxon>Bacteria</taxon>
        <taxon>Thermotogati</taxon>
        <taxon>Thermotogota</taxon>
        <taxon>Thermotogae</taxon>
        <taxon>Kosmotogales</taxon>
        <taxon>Kosmotogaceae</taxon>
        <taxon>Mesotoga</taxon>
    </lineage>
</organism>
<feature type="domain" description="Peptidase M20 dimerisation" evidence="2">
    <location>
        <begin position="171"/>
        <end position="259"/>
    </location>
</feature>
<evidence type="ECO:0000313" key="3">
    <source>
        <dbReference type="EMBL" id="HDP77159.1"/>
    </source>
</evidence>
<dbReference type="EMBL" id="DSBT01000089">
    <property type="protein sequence ID" value="HDP77159.1"/>
    <property type="molecule type" value="Genomic_DNA"/>
</dbReference>
<feature type="binding site" evidence="1">
    <location>
        <position position="88"/>
    </location>
    <ligand>
        <name>Mn(2+)</name>
        <dbReference type="ChEBI" id="CHEBI:29035"/>
        <label>2</label>
    </ligand>
</feature>
<dbReference type="InterPro" id="IPR036264">
    <property type="entry name" value="Bact_exopeptidase_dim_dom"/>
</dbReference>
<dbReference type="SUPFAM" id="SSF55031">
    <property type="entry name" value="Bacterial exopeptidase dimerisation domain"/>
    <property type="match status" value="1"/>
</dbReference>
<dbReference type="Pfam" id="PF01546">
    <property type="entry name" value="Peptidase_M20"/>
    <property type="match status" value="1"/>
</dbReference>
<dbReference type="PANTHER" id="PTHR11014:SF63">
    <property type="entry name" value="METALLOPEPTIDASE, PUTATIVE (AFU_ORTHOLOGUE AFUA_6G09600)-RELATED"/>
    <property type="match status" value="1"/>
</dbReference>
<dbReference type="InterPro" id="IPR011650">
    <property type="entry name" value="Peptidase_M20_dimer"/>
</dbReference>
<feature type="binding site" evidence="1">
    <location>
        <position position="329"/>
    </location>
    <ligand>
        <name>Mn(2+)</name>
        <dbReference type="ChEBI" id="CHEBI:29035"/>
        <label>2</label>
    </ligand>
</feature>
<evidence type="ECO:0000256" key="1">
    <source>
        <dbReference type="PIRSR" id="PIRSR005962-1"/>
    </source>
</evidence>
<dbReference type="GO" id="GO:0046872">
    <property type="term" value="F:metal ion binding"/>
    <property type="evidence" value="ECO:0007669"/>
    <property type="project" value="UniProtKB-KW"/>
</dbReference>
<comment type="caution">
    <text evidence="3">The sequence shown here is derived from an EMBL/GenBank/DDBJ whole genome shotgun (WGS) entry which is preliminary data.</text>
</comment>
<dbReference type="InterPro" id="IPR002933">
    <property type="entry name" value="Peptidase_M20"/>
</dbReference>
<feature type="binding site" evidence="1">
    <location>
        <position position="146"/>
    </location>
    <ligand>
        <name>Mn(2+)</name>
        <dbReference type="ChEBI" id="CHEBI:29035"/>
        <label>2</label>
    </ligand>
</feature>
<dbReference type="Gene3D" id="3.30.70.360">
    <property type="match status" value="1"/>
</dbReference>
<evidence type="ECO:0000259" key="2">
    <source>
        <dbReference type="Pfam" id="PF07687"/>
    </source>
</evidence>